<dbReference type="PANTHER" id="PTHR33740:SF3">
    <property type="entry name" value="GPI-ANCHORED ADHESIN-LIKE PROTEIN"/>
    <property type="match status" value="1"/>
</dbReference>
<dbReference type="Pfam" id="PF00395">
    <property type="entry name" value="SLH"/>
    <property type="match status" value="3"/>
</dbReference>
<dbReference type="Proteomes" id="UP001328733">
    <property type="component" value="Unassembled WGS sequence"/>
</dbReference>
<dbReference type="EMBL" id="JBAFSM010000055">
    <property type="protein sequence ID" value="MEG3439673.1"/>
    <property type="molecule type" value="Genomic_DNA"/>
</dbReference>
<comment type="caution">
    <text evidence="4">The sequence shown here is derived from an EMBL/GenBank/DDBJ whole genome shotgun (WGS) entry which is preliminary data.</text>
</comment>
<feature type="chain" id="PRO_5043723770" evidence="2">
    <location>
        <begin position="25"/>
        <end position="411"/>
    </location>
</feature>
<evidence type="ECO:0000256" key="2">
    <source>
        <dbReference type="SAM" id="SignalP"/>
    </source>
</evidence>
<evidence type="ECO:0000256" key="1">
    <source>
        <dbReference type="SAM" id="MobiDB-lite"/>
    </source>
</evidence>
<sequence>MVKSLRFSAIIGLVALLGACSGNASLENRFAADPSLQGSPTVETSPTPTPTTDQLPDNFPTDIPRYDNAELLSVQSSPDNPEVQTRWRTSDPTNLVENFYQQQLQANNWEIVTPFSGDGTNSALSARRDNLELTVAIVSTSPNTEFSLDYRPAGTPATSPTVSPTVSPTPSVSPSPVTTGNPTTFSDLDRVPDILRANIQDLARLGVLSANPPTSDRFNPNSPISRRDFARWLVLANNTIHASVPGKQIRLADTGATPAFGDVKPNDPDYSYIQGLAESGLIPSKLTGDTSALLFRPDSPLTREDLIAWKVPLDIRKALPAATPDTIKNSWGFQDSAKINPKVVRSIYADYQNADQANIRRVYGYTTLFQPKRPVTRAEAAVALSYFGYQGDGLSAADALQAGLTQQGNSR</sequence>
<feature type="region of interest" description="Disordered" evidence="1">
    <location>
        <begin position="32"/>
        <end position="58"/>
    </location>
</feature>
<evidence type="ECO:0000313" key="5">
    <source>
        <dbReference type="Proteomes" id="UP001328733"/>
    </source>
</evidence>
<accession>A0AAW9R0C1</accession>
<organism evidence="4 5">
    <name type="scientific">Pannus brasiliensis CCIBt3594</name>
    <dbReference type="NCBI Taxonomy" id="1427578"/>
    <lineage>
        <taxon>Bacteria</taxon>
        <taxon>Bacillati</taxon>
        <taxon>Cyanobacteriota</taxon>
        <taxon>Cyanophyceae</taxon>
        <taxon>Oscillatoriophycideae</taxon>
        <taxon>Chroococcales</taxon>
        <taxon>Microcystaceae</taxon>
        <taxon>Pannus</taxon>
    </lineage>
</organism>
<keyword evidence="2" id="KW-0732">Signal</keyword>
<name>A0AAW9R0C1_9CHRO</name>
<gene>
    <name evidence="4" type="ORF">V0288_21275</name>
</gene>
<feature type="compositionally biased region" description="Low complexity" evidence="1">
    <location>
        <begin position="152"/>
        <end position="184"/>
    </location>
</feature>
<proteinExistence type="predicted"/>
<feature type="compositionally biased region" description="Low complexity" evidence="1">
    <location>
        <begin position="40"/>
        <end position="52"/>
    </location>
</feature>
<keyword evidence="5" id="KW-1185">Reference proteome</keyword>
<evidence type="ECO:0000313" key="4">
    <source>
        <dbReference type="EMBL" id="MEG3439673.1"/>
    </source>
</evidence>
<feature type="signal peptide" evidence="2">
    <location>
        <begin position="1"/>
        <end position="24"/>
    </location>
</feature>
<dbReference type="InterPro" id="IPR001119">
    <property type="entry name" value="SLH_dom"/>
</dbReference>
<evidence type="ECO:0000259" key="3">
    <source>
        <dbReference type="PROSITE" id="PS51272"/>
    </source>
</evidence>
<dbReference type="PANTHER" id="PTHR33740">
    <property type="entry name" value="GPI-ANCHORED ADHESIN-LIKE PROTEIN"/>
    <property type="match status" value="1"/>
</dbReference>
<feature type="region of interest" description="Disordered" evidence="1">
    <location>
        <begin position="147"/>
        <end position="185"/>
    </location>
</feature>
<protein>
    <submittedName>
        <fullName evidence="4">S-layer homology domain-containing protein</fullName>
    </submittedName>
</protein>
<dbReference type="AlphaFoldDB" id="A0AAW9R0C1"/>
<feature type="domain" description="SLH" evidence="3">
    <location>
        <begin position="182"/>
        <end position="247"/>
    </location>
</feature>
<feature type="domain" description="SLH" evidence="3">
    <location>
        <begin position="256"/>
        <end position="324"/>
    </location>
</feature>
<dbReference type="PROSITE" id="PS51272">
    <property type="entry name" value="SLH"/>
    <property type="match status" value="2"/>
</dbReference>
<dbReference type="PROSITE" id="PS51257">
    <property type="entry name" value="PROKAR_LIPOPROTEIN"/>
    <property type="match status" value="1"/>
</dbReference>
<reference evidence="4 5" key="1">
    <citation type="submission" date="2024-01" db="EMBL/GenBank/DDBJ databases">
        <title>Genomic insights into the taxonomy and metabolism of the cyanobacterium Pannus brasiliensis CCIBt3594.</title>
        <authorList>
            <person name="Machado M."/>
            <person name="Botero N.B."/>
            <person name="Andreote A.P.D."/>
            <person name="Feitosa A.M.T."/>
            <person name="Popin R."/>
            <person name="Sivonen K."/>
            <person name="Fiore M.F."/>
        </authorList>
    </citation>
    <scope>NUCLEOTIDE SEQUENCE [LARGE SCALE GENOMIC DNA]</scope>
    <source>
        <strain evidence="4 5">CCIBt3594</strain>
    </source>
</reference>